<evidence type="ECO:0000313" key="6">
    <source>
        <dbReference type="EMBL" id="EDV24584.1"/>
    </source>
</evidence>
<dbReference type="PROSITE" id="PS50082">
    <property type="entry name" value="WD_REPEATS_2"/>
    <property type="match status" value="2"/>
</dbReference>
<evidence type="ECO:0000313" key="7">
    <source>
        <dbReference type="Proteomes" id="UP000009022"/>
    </source>
</evidence>
<dbReference type="HOGENOM" id="CLU_060663_1_0_1"/>
<dbReference type="GO" id="GO:0031080">
    <property type="term" value="C:nuclear pore outer ring"/>
    <property type="evidence" value="ECO:0000318"/>
    <property type="project" value="GO_Central"/>
</dbReference>
<evidence type="ECO:0000256" key="2">
    <source>
        <dbReference type="ARBA" id="ARBA00022574"/>
    </source>
</evidence>
<sequence length="392" mass="44581">MAFAEVHSRVKKRYNLQDNFQSLQGHENLLIQYTEKKISKLRWRPDPKGHSSHENIFATGTWDELHNVVNIWNYEKGRTFREDTHQESALNEPQLITSMHHQGEVTELKFIDDEKLMTSSSNGSLELIQFSRPRQELQSISKWKNIHHFSSNSCPCTGFSVNLPNIITVGEDSRINILKIDVQAPIATIEDNISSCSINAVTCEGISEFITVDSMGRLKVWDLRQPYDKPAKVMVLSGEQTCLQCIDQHPNQPHVAITGSHDGSIIIWDLRQDKYPTVVLKAHMSTVWEVRFHRHFPNNLFTCSDDGSIWHWDGSLITSTNLPTSIRNFSDIEPANATNPWLISDVIRNKIRITSVAPHNKLPINSCDIINQDLICGTDGEAIIIAQDLLLK</sequence>
<dbReference type="InterPro" id="IPR019775">
    <property type="entry name" value="WD40_repeat_CS"/>
</dbReference>
<dbReference type="PROSITE" id="PS00678">
    <property type="entry name" value="WD_REPEATS_1"/>
    <property type="match status" value="1"/>
</dbReference>
<dbReference type="Pfam" id="PF00400">
    <property type="entry name" value="WD40"/>
    <property type="match status" value="2"/>
</dbReference>
<protein>
    <submittedName>
        <fullName evidence="6">Uncharacterized protein</fullName>
    </submittedName>
</protein>
<dbReference type="Proteomes" id="UP000009022">
    <property type="component" value="Unassembled WGS sequence"/>
</dbReference>
<dbReference type="KEGG" id="tad:TRIADDRAFT_25574"/>
<evidence type="ECO:0000256" key="4">
    <source>
        <dbReference type="ARBA" id="ARBA00023242"/>
    </source>
</evidence>
<proteinExistence type="predicted"/>
<dbReference type="EMBL" id="DS985245">
    <property type="protein sequence ID" value="EDV24584.1"/>
    <property type="molecule type" value="Genomic_DNA"/>
</dbReference>
<dbReference type="FunFam" id="2.130.10.10:FF:000249">
    <property type="entry name" value="nucleoporin Nup43"/>
    <property type="match status" value="1"/>
</dbReference>
<dbReference type="InterPro" id="IPR015943">
    <property type="entry name" value="WD40/YVTN_repeat-like_dom_sf"/>
</dbReference>
<dbReference type="STRING" id="10228.B3RYE4"/>
<keyword evidence="4" id="KW-0539">Nucleus</keyword>
<evidence type="ECO:0000256" key="3">
    <source>
        <dbReference type="ARBA" id="ARBA00022737"/>
    </source>
</evidence>
<dbReference type="eggNOG" id="KOG4714">
    <property type="taxonomic scope" value="Eukaryota"/>
</dbReference>
<dbReference type="Gene3D" id="2.130.10.10">
    <property type="entry name" value="YVTN repeat-like/Quinoprotein amine dehydrogenase"/>
    <property type="match status" value="1"/>
</dbReference>
<dbReference type="InterPro" id="IPR001680">
    <property type="entry name" value="WD40_rpt"/>
</dbReference>
<name>B3RYE4_TRIAD</name>
<accession>B3RYE4</accession>
<dbReference type="OrthoDB" id="9890280at2759"/>
<keyword evidence="3" id="KW-0677">Repeat</keyword>
<dbReference type="OMA" id="HDGDVMD"/>
<keyword evidence="2 5" id="KW-0853">WD repeat</keyword>
<dbReference type="GeneID" id="6754127"/>
<comment type="subcellular location">
    <subcellularLocation>
        <location evidence="1">Nucleus</location>
    </subcellularLocation>
</comment>
<dbReference type="PANTHER" id="PTHR22652">
    <property type="entry name" value="NUCLEOPORIN NUP43"/>
    <property type="match status" value="1"/>
</dbReference>
<feature type="repeat" description="WD" evidence="5">
    <location>
        <begin position="236"/>
        <end position="278"/>
    </location>
</feature>
<dbReference type="SMART" id="SM00320">
    <property type="entry name" value="WD40"/>
    <property type="match status" value="6"/>
</dbReference>
<evidence type="ECO:0000256" key="5">
    <source>
        <dbReference type="PROSITE-ProRule" id="PRU00221"/>
    </source>
</evidence>
<feature type="repeat" description="WD" evidence="5">
    <location>
        <begin position="280"/>
        <end position="313"/>
    </location>
</feature>
<organism evidence="6 7">
    <name type="scientific">Trichoplax adhaerens</name>
    <name type="common">Trichoplax reptans</name>
    <dbReference type="NCBI Taxonomy" id="10228"/>
    <lineage>
        <taxon>Eukaryota</taxon>
        <taxon>Metazoa</taxon>
        <taxon>Placozoa</taxon>
        <taxon>Uniplacotomia</taxon>
        <taxon>Trichoplacea</taxon>
        <taxon>Trichoplacidae</taxon>
        <taxon>Trichoplax</taxon>
    </lineage>
</organism>
<dbReference type="InterPro" id="IPR036322">
    <property type="entry name" value="WD40_repeat_dom_sf"/>
</dbReference>
<dbReference type="AlphaFoldDB" id="B3RYE4"/>
<reference evidence="6 7" key="1">
    <citation type="journal article" date="2008" name="Nature">
        <title>The Trichoplax genome and the nature of placozoans.</title>
        <authorList>
            <person name="Srivastava M."/>
            <person name="Begovic E."/>
            <person name="Chapman J."/>
            <person name="Putnam N.H."/>
            <person name="Hellsten U."/>
            <person name="Kawashima T."/>
            <person name="Kuo A."/>
            <person name="Mitros T."/>
            <person name="Salamov A."/>
            <person name="Carpenter M.L."/>
            <person name="Signorovitch A.Y."/>
            <person name="Moreno M.A."/>
            <person name="Kamm K."/>
            <person name="Grimwood J."/>
            <person name="Schmutz J."/>
            <person name="Shapiro H."/>
            <person name="Grigoriev I.V."/>
            <person name="Buss L.W."/>
            <person name="Schierwater B."/>
            <person name="Dellaporta S.L."/>
            <person name="Rokhsar D.S."/>
        </authorList>
    </citation>
    <scope>NUCLEOTIDE SEQUENCE [LARGE SCALE GENOMIC DNA]</scope>
    <source>
        <strain evidence="6 7">Grell-BS-1999</strain>
    </source>
</reference>
<dbReference type="SUPFAM" id="SSF50978">
    <property type="entry name" value="WD40 repeat-like"/>
    <property type="match status" value="1"/>
</dbReference>
<dbReference type="FunCoup" id="B3RYE4">
    <property type="interactions" value="2208"/>
</dbReference>
<keyword evidence="7" id="KW-1185">Reference proteome</keyword>
<evidence type="ECO:0000256" key="1">
    <source>
        <dbReference type="ARBA" id="ARBA00004123"/>
    </source>
</evidence>
<dbReference type="PANTHER" id="PTHR22652:SF0">
    <property type="entry name" value="NUCLEOPORIN NUP43"/>
    <property type="match status" value="1"/>
</dbReference>
<dbReference type="PhylomeDB" id="B3RYE4"/>
<dbReference type="CTD" id="6754127"/>
<gene>
    <name evidence="6" type="ORF">TRIADDRAFT_25574</name>
</gene>
<dbReference type="InParanoid" id="B3RYE4"/>
<dbReference type="RefSeq" id="XP_002112474.1">
    <property type="nucleotide sequence ID" value="XM_002112438.1"/>
</dbReference>